<name>A0A642V5H3_9ASCO</name>
<keyword evidence="3" id="KW-0187">Copper transport</keyword>
<dbReference type="GO" id="GO:0005829">
    <property type="term" value="C:cytosol"/>
    <property type="evidence" value="ECO:0007669"/>
    <property type="project" value="TreeGrafter"/>
</dbReference>
<keyword evidence="2" id="KW-0479">Metal-binding</keyword>
<dbReference type="GO" id="GO:0046872">
    <property type="term" value="F:metal ion binding"/>
    <property type="evidence" value="ECO:0007669"/>
    <property type="project" value="UniProtKB-KW"/>
</dbReference>
<dbReference type="GO" id="GO:0006825">
    <property type="term" value="P:copper ion transport"/>
    <property type="evidence" value="ECO:0007669"/>
    <property type="project" value="UniProtKB-KW"/>
</dbReference>
<evidence type="ECO:0000256" key="2">
    <source>
        <dbReference type="ARBA" id="ARBA00022723"/>
    </source>
</evidence>
<evidence type="ECO:0000313" key="9">
    <source>
        <dbReference type="EMBL" id="KAA8909251.1"/>
    </source>
</evidence>
<keyword evidence="4" id="KW-0186">Copper</keyword>
<comment type="caution">
    <text evidence="9">The sequence shown here is derived from an EMBL/GenBank/DDBJ whole genome shotgun (WGS) entry which is preliminary data.</text>
</comment>
<keyword evidence="5" id="KW-0406">Ion transport</keyword>
<reference evidence="9" key="1">
    <citation type="journal article" date="2019" name="G3 (Bethesda)">
        <title>Genome Assemblies of Two Rare Opportunistic Yeast Pathogens: Diutina rugosa (syn. Candida rugosa) and Trichomonascus ciferrii (syn. Candida ciferrii).</title>
        <authorList>
            <person name="Mixao V."/>
            <person name="Saus E."/>
            <person name="Hansen A.P."/>
            <person name="Lass-Florl C."/>
            <person name="Gabaldon T."/>
        </authorList>
    </citation>
    <scope>NUCLEOTIDE SEQUENCE</scope>
    <source>
        <strain evidence="9">CBS 4856</strain>
    </source>
</reference>
<dbReference type="Proteomes" id="UP000761534">
    <property type="component" value="Unassembled WGS sequence"/>
</dbReference>
<dbReference type="EMBL" id="SWFS01000345">
    <property type="protein sequence ID" value="KAA8909251.1"/>
    <property type="molecule type" value="Genomic_DNA"/>
</dbReference>
<accession>A0A642V5H3</accession>
<gene>
    <name evidence="9" type="ORF">TRICI_004563</name>
</gene>
<dbReference type="PROSITE" id="PS50846">
    <property type="entry name" value="HMA_2"/>
    <property type="match status" value="1"/>
</dbReference>
<dbReference type="PANTHER" id="PTHR46365:SF1">
    <property type="entry name" value="COPPER TRANSPORT PROTEIN ATOX1"/>
    <property type="match status" value="1"/>
</dbReference>
<evidence type="ECO:0000256" key="5">
    <source>
        <dbReference type="ARBA" id="ARBA00023065"/>
    </source>
</evidence>
<evidence type="ECO:0000256" key="3">
    <source>
        <dbReference type="ARBA" id="ARBA00022796"/>
    </source>
</evidence>
<evidence type="ECO:0000256" key="1">
    <source>
        <dbReference type="ARBA" id="ARBA00022448"/>
    </source>
</evidence>
<evidence type="ECO:0000313" key="10">
    <source>
        <dbReference type="Proteomes" id="UP000761534"/>
    </source>
</evidence>
<organism evidence="9 10">
    <name type="scientific">Trichomonascus ciferrii</name>
    <dbReference type="NCBI Taxonomy" id="44093"/>
    <lineage>
        <taxon>Eukaryota</taxon>
        <taxon>Fungi</taxon>
        <taxon>Dikarya</taxon>
        <taxon>Ascomycota</taxon>
        <taxon>Saccharomycotina</taxon>
        <taxon>Dipodascomycetes</taxon>
        <taxon>Dipodascales</taxon>
        <taxon>Trichomonascaceae</taxon>
        <taxon>Trichomonascus</taxon>
        <taxon>Trichomonascus ciferrii complex</taxon>
    </lineage>
</organism>
<dbReference type="GO" id="GO:0016531">
    <property type="term" value="F:copper chaperone activity"/>
    <property type="evidence" value="ECO:0007669"/>
    <property type="project" value="TreeGrafter"/>
</dbReference>
<dbReference type="VEuPathDB" id="FungiDB:TRICI_004563"/>
<evidence type="ECO:0000256" key="4">
    <source>
        <dbReference type="ARBA" id="ARBA00023008"/>
    </source>
</evidence>
<evidence type="ECO:0000259" key="8">
    <source>
        <dbReference type="PROSITE" id="PS50846"/>
    </source>
</evidence>
<dbReference type="Gene3D" id="3.30.70.100">
    <property type="match status" value="1"/>
</dbReference>
<dbReference type="AlphaFoldDB" id="A0A642V5H3"/>
<evidence type="ECO:0000256" key="6">
    <source>
        <dbReference type="ARBA" id="ARBA00023186"/>
    </source>
</evidence>
<dbReference type="Pfam" id="PF00403">
    <property type="entry name" value="HMA"/>
    <property type="match status" value="1"/>
</dbReference>
<keyword evidence="10" id="KW-1185">Reference proteome</keyword>
<keyword evidence="1" id="KW-0813">Transport</keyword>
<dbReference type="OrthoDB" id="689350at2759"/>
<comment type="similarity">
    <text evidence="7">Belongs to the ATX1 family.</text>
</comment>
<dbReference type="SUPFAM" id="SSF55008">
    <property type="entry name" value="HMA, heavy metal-associated domain"/>
    <property type="match status" value="1"/>
</dbReference>
<keyword evidence="6" id="KW-0143">Chaperone</keyword>
<feature type="domain" description="HMA" evidence="8">
    <location>
        <begin position="1"/>
        <end position="64"/>
    </location>
</feature>
<dbReference type="CDD" id="cd00371">
    <property type="entry name" value="HMA"/>
    <property type="match status" value="1"/>
</dbReference>
<evidence type="ECO:0000256" key="7">
    <source>
        <dbReference type="ARBA" id="ARBA00038171"/>
    </source>
</evidence>
<dbReference type="InterPro" id="IPR006121">
    <property type="entry name" value="HMA_dom"/>
</dbReference>
<dbReference type="InterPro" id="IPR036163">
    <property type="entry name" value="HMA_dom_sf"/>
</dbReference>
<dbReference type="PANTHER" id="PTHR46365">
    <property type="entry name" value="COPPER TRANSPORT PROTEIN ATOX1"/>
    <property type="match status" value="1"/>
</dbReference>
<protein>
    <recommendedName>
        <fullName evidence="8">HMA domain-containing protein</fullName>
    </recommendedName>
</protein>
<dbReference type="InterPro" id="IPR051881">
    <property type="entry name" value="Copper_transport_ATOX1-like"/>
</dbReference>
<proteinExistence type="inferred from homology"/>
<sequence>MFDEVLLTQTVACSNAVNRVLNRLDGVKDVQISLPEQSVKVKAGDNVTYDKVLETIKKTGKTVNDGKTIA</sequence>